<reference evidence="1" key="1">
    <citation type="journal article" date="2020" name="Nature">
        <title>Giant virus diversity and host interactions through global metagenomics.</title>
        <authorList>
            <person name="Schulz F."/>
            <person name="Roux S."/>
            <person name="Paez-Espino D."/>
            <person name="Jungbluth S."/>
            <person name="Walsh D.A."/>
            <person name="Denef V.J."/>
            <person name="McMahon K.D."/>
            <person name="Konstantinidis K.T."/>
            <person name="Eloe-Fadrosh E.A."/>
            <person name="Kyrpides N.C."/>
            <person name="Woyke T."/>
        </authorList>
    </citation>
    <scope>NUCLEOTIDE SEQUENCE</scope>
    <source>
        <strain evidence="1">GVMAG-M-3300009155-48</strain>
    </source>
</reference>
<dbReference type="AlphaFoldDB" id="A0A6C0ESJ3"/>
<name>A0A6C0ESJ3_9ZZZZ</name>
<organism evidence="1">
    <name type="scientific">viral metagenome</name>
    <dbReference type="NCBI Taxonomy" id="1070528"/>
    <lineage>
        <taxon>unclassified sequences</taxon>
        <taxon>metagenomes</taxon>
        <taxon>organismal metagenomes</taxon>
    </lineage>
</organism>
<evidence type="ECO:0000313" key="1">
    <source>
        <dbReference type="EMBL" id="QHT31702.1"/>
    </source>
</evidence>
<sequence>MSNQNLVEQLEQYKNEYYSENTKNRVFKSKQKMDCAVKIAAQISLDDLLSKSMYIIPNTKKVFIDYSIFKLYAHPGIYDKIINHIQNLFNICIMNYGGFDPHVDLKSFTVSGAHRYKDIIDVFYRTALRNGTLYYKKLDAMYVYNTPTTITEIAKLFLNPDVLPRVKTFTKEESPDKIKELFGSL</sequence>
<dbReference type="EMBL" id="MN738924">
    <property type="protein sequence ID" value="QHT31702.1"/>
    <property type="molecule type" value="Genomic_DNA"/>
</dbReference>
<evidence type="ECO:0008006" key="2">
    <source>
        <dbReference type="Google" id="ProtNLM"/>
    </source>
</evidence>
<proteinExistence type="predicted"/>
<accession>A0A6C0ESJ3</accession>
<protein>
    <recommendedName>
        <fullName evidence="2">CRAL-TRIO domain-containing protein</fullName>
    </recommendedName>
</protein>